<reference evidence="6 7" key="1">
    <citation type="submission" date="2019-01" db="EMBL/GenBank/DDBJ databases">
        <title>Draft genome sequences of the type strains of six Macrococcus species.</title>
        <authorList>
            <person name="Mazhar S."/>
            <person name="Altermann E."/>
            <person name="Hill C."/>
            <person name="Mcauliffe O."/>
        </authorList>
    </citation>
    <scope>NUCLEOTIDE SEQUENCE [LARGE SCALE GENOMIC DNA]</scope>
    <source>
        <strain evidence="6 7">ATCC 51825</strain>
    </source>
</reference>
<dbReference type="GO" id="GO:0004519">
    <property type="term" value="F:endonuclease activity"/>
    <property type="evidence" value="ECO:0007669"/>
    <property type="project" value="UniProtKB-KW"/>
</dbReference>
<dbReference type="GO" id="GO:0051539">
    <property type="term" value="F:4 iron, 4 sulfur cluster binding"/>
    <property type="evidence" value="ECO:0007669"/>
    <property type="project" value="UniProtKB-KW"/>
</dbReference>
<comment type="caution">
    <text evidence="6">The sequence shown here is derived from an EMBL/GenBank/DDBJ whole genome shotgun (WGS) entry which is preliminary data.</text>
</comment>
<feature type="domain" description="HhH-GPD" evidence="5">
    <location>
        <begin position="35"/>
        <end position="191"/>
    </location>
</feature>
<evidence type="ECO:0000259" key="5">
    <source>
        <dbReference type="SMART" id="SM00478"/>
    </source>
</evidence>
<dbReference type="Pfam" id="PF00730">
    <property type="entry name" value="HhH-GPD"/>
    <property type="match status" value="1"/>
</dbReference>
<sequence>MISSRELFELMYEEMGPQGWWPADDEIEMMIGAVLVQNTSWTNVEKSLARLKDATQFNPERLEMLSSEEMQELIRPSGFFKNKSKTLSGLFDWLKQFDYDYERINQHFGRSLRSELLKLHGIGPETADVLLVYLFGRVEFIPDSYTRRLYRQLGYANTESYQAFKKEVRIDDFTNEEAKEFHGLLDEFGKKYLSTKMTDHDHFLKSFFKLSEK</sequence>
<dbReference type="PANTHER" id="PTHR10359">
    <property type="entry name" value="A/G-SPECIFIC ADENINE GLYCOSYLASE/ENDONUCLEASE III"/>
    <property type="match status" value="1"/>
</dbReference>
<evidence type="ECO:0000256" key="4">
    <source>
        <dbReference type="ARBA" id="ARBA00023014"/>
    </source>
</evidence>
<dbReference type="AlphaFoldDB" id="A0A4R6BWY4"/>
<dbReference type="RefSeq" id="WP_133452408.1">
    <property type="nucleotide sequence ID" value="NZ_SCWF01000013.1"/>
</dbReference>
<dbReference type="CDD" id="cd00056">
    <property type="entry name" value="ENDO3c"/>
    <property type="match status" value="1"/>
</dbReference>
<dbReference type="PANTHER" id="PTHR10359:SF19">
    <property type="entry name" value="DNA REPAIR GLYCOSYLASE MJ1434-RELATED"/>
    <property type="match status" value="1"/>
</dbReference>
<name>A0A4R6BWY4_9STAP</name>
<evidence type="ECO:0000313" key="7">
    <source>
        <dbReference type="Proteomes" id="UP000294843"/>
    </source>
</evidence>
<keyword evidence="6" id="KW-0255">Endonuclease</keyword>
<dbReference type="InterPro" id="IPR011257">
    <property type="entry name" value="DNA_glycosylase"/>
</dbReference>
<keyword evidence="3" id="KW-0408">Iron</keyword>
<evidence type="ECO:0000256" key="3">
    <source>
        <dbReference type="ARBA" id="ARBA00023004"/>
    </source>
</evidence>
<dbReference type="GO" id="GO:0046872">
    <property type="term" value="F:metal ion binding"/>
    <property type="evidence" value="ECO:0007669"/>
    <property type="project" value="UniProtKB-KW"/>
</dbReference>
<evidence type="ECO:0000256" key="2">
    <source>
        <dbReference type="ARBA" id="ARBA00022723"/>
    </source>
</evidence>
<evidence type="ECO:0000313" key="6">
    <source>
        <dbReference type="EMBL" id="TDM12982.1"/>
    </source>
</evidence>
<keyword evidence="6" id="KW-0540">Nuclease</keyword>
<protein>
    <submittedName>
        <fullName evidence="6">Endonuclease III domain-containing protein</fullName>
    </submittedName>
</protein>
<proteinExistence type="predicted"/>
<keyword evidence="4" id="KW-0411">Iron-sulfur</keyword>
<organism evidence="6 7">
    <name type="scientific">Macrococcus bovicus</name>
    <dbReference type="NCBI Taxonomy" id="69968"/>
    <lineage>
        <taxon>Bacteria</taxon>
        <taxon>Bacillati</taxon>
        <taxon>Bacillota</taxon>
        <taxon>Bacilli</taxon>
        <taxon>Bacillales</taxon>
        <taxon>Staphylococcaceae</taxon>
        <taxon>Macrococcus</taxon>
    </lineage>
</organism>
<dbReference type="OrthoDB" id="9802365at2"/>
<dbReference type="GO" id="GO:0006284">
    <property type="term" value="P:base-excision repair"/>
    <property type="evidence" value="ECO:0007669"/>
    <property type="project" value="InterPro"/>
</dbReference>
<dbReference type="InterPro" id="IPR003265">
    <property type="entry name" value="HhH-GPD_domain"/>
</dbReference>
<evidence type="ECO:0000256" key="1">
    <source>
        <dbReference type="ARBA" id="ARBA00022485"/>
    </source>
</evidence>
<dbReference type="Gene3D" id="1.10.340.30">
    <property type="entry name" value="Hypothetical protein, domain 2"/>
    <property type="match status" value="1"/>
</dbReference>
<keyword evidence="2" id="KW-0479">Metal-binding</keyword>
<accession>A0A4R6BWY4</accession>
<keyword evidence="7" id="KW-1185">Reference proteome</keyword>
<dbReference type="EMBL" id="SCWF01000013">
    <property type="protein sequence ID" value="TDM12982.1"/>
    <property type="molecule type" value="Genomic_DNA"/>
</dbReference>
<gene>
    <name evidence="6" type="ORF">ERX55_09845</name>
</gene>
<keyword evidence="6" id="KW-0378">Hydrolase</keyword>
<dbReference type="PIRSF" id="PIRSF001435">
    <property type="entry name" value="Nth"/>
    <property type="match status" value="1"/>
</dbReference>
<dbReference type="SUPFAM" id="SSF48150">
    <property type="entry name" value="DNA-glycosylase"/>
    <property type="match status" value="1"/>
</dbReference>
<dbReference type="SMART" id="SM00478">
    <property type="entry name" value="ENDO3c"/>
    <property type="match status" value="1"/>
</dbReference>
<keyword evidence="1" id="KW-0004">4Fe-4S</keyword>
<dbReference type="Proteomes" id="UP000294843">
    <property type="component" value="Unassembled WGS sequence"/>
</dbReference>